<accession>U2T9U9</accession>
<comment type="caution">
    <text evidence="1">The sequence shown here is derived from an EMBL/GenBank/DDBJ whole genome shotgun (WGS) entry which is preliminary data.</text>
</comment>
<sequence length="197" mass="21698">MITTNERREIAASIGEIDWAGCVNKTCWCAVNRLCEAMGLEMRNTYVEDVIAIAAKVRELCDVSDDTEDYQRGFDEGFASADDWYADRTDAELAAHGLMRLPIGADGEPIRPGDVVTHPDMGSRREVTSVYLTDNGVSVGCADGFVTLRTGLFSHADTPSSLADEIDRWIDAGQDPDEPYDHLHGIAERLRRLGSDE</sequence>
<dbReference type="EMBL" id="AWEZ01000020">
    <property type="protein sequence ID" value="ERL09794.1"/>
    <property type="molecule type" value="Genomic_DNA"/>
</dbReference>
<evidence type="ECO:0000313" key="2">
    <source>
        <dbReference type="Proteomes" id="UP000016638"/>
    </source>
</evidence>
<evidence type="ECO:0000313" key="1">
    <source>
        <dbReference type="EMBL" id="ERL09794.1"/>
    </source>
</evidence>
<dbReference type="AlphaFoldDB" id="U2T9U9"/>
<dbReference type="PATRIC" id="fig|1125712.3.peg.596"/>
<organism evidence="1 2">
    <name type="scientific">Olsenella profusa F0195</name>
    <dbReference type="NCBI Taxonomy" id="1125712"/>
    <lineage>
        <taxon>Bacteria</taxon>
        <taxon>Bacillati</taxon>
        <taxon>Actinomycetota</taxon>
        <taxon>Coriobacteriia</taxon>
        <taxon>Coriobacteriales</taxon>
        <taxon>Atopobiaceae</taxon>
        <taxon>Olsenella</taxon>
    </lineage>
</organism>
<dbReference type="STRING" id="1125712.HMPREF1316_1534"/>
<reference evidence="1 2" key="1">
    <citation type="submission" date="2013-08" db="EMBL/GenBank/DDBJ databases">
        <authorList>
            <person name="Durkin A.S."/>
            <person name="Haft D.R."/>
            <person name="McCorrison J."/>
            <person name="Torralba M."/>
            <person name="Gillis M."/>
            <person name="Haft D.H."/>
            <person name="Methe B."/>
            <person name="Sutton G."/>
            <person name="Nelson K.E."/>
        </authorList>
    </citation>
    <scope>NUCLEOTIDE SEQUENCE [LARGE SCALE GENOMIC DNA]</scope>
    <source>
        <strain evidence="1 2">F0195</strain>
    </source>
</reference>
<name>U2T9U9_9ACTN</name>
<proteinExistence type="predicted"/>
<dbReference type="RefSeq" id="WP_021725422.1">
    <property type="nucleotide sequence ID" value="NZ_AWEZ01000020.1"/>
</dbReference>
<dbReference type="Proteomes" id="UP000016638">
    <property type="component" value="Unassembled WGS sequence"/>
</dbReference>
<keyword evidence="2" id="KW-1185">Reference proteome</keyword>
<protein>
    <submittedName>
        <fullName evidence="1">Uncharacterized protein</fullName>
    </submittedName>
</protein>
<dbReference type="OrthoDB" id="3193994at2"/>
<gene>
    <name evidence="1" type="ORF">HMPREF1316_1534</name>
</gene>